<accession>A0ABY2KKZ8</accession>
<gene>
    <name evidence="2" type="ORF">EEB11_10010</name>
</gene>
<name>A0ABY2KKZ8_9RHOB</name>
<organism evidence="2 3">
    <name type="scientific">Pseudotabrizicola sediminis</name>
    <dbReference type="NCBI Taxonomy" id="2486418"/>
    <lineage>
        <taxon>Bacteria</taxon>
        <taxon>Pseudomonadati</taxon>
        <taxon>Pseudomonadota</taxon>
        <taxon>Alphaproteobacteria</taxon>
        <taxon>Rhodobacterales</taxon>
        <taxon>Paracoccaceae</taxon>
        <taxon>Pseudotabrizicola</taxon>
    </lineage>
</organism>
<evidence type="ECO:0000256" key="1">
    <source>
        <dbReference type="SAM" id="Phobius"/>
    </source>
</evidence>
<dbReference type="RefSeq" id="WP_135430893.1">
    <property type="nucleotide sequence ID" value="NZ_RPEM01000006.1"/>
</dbReference>
<protein>
    <submittedName>
        <fullName evidence="2">Uncharacterized protein</fullName>
    </submittedName>
</protein>
<dbReference type="Proteomes" id="UP000297741">
    <property type="component" value="Unassembled WGS sequence"/>
</dbReference>
<keyword evidence="1" id="KW-0812">Transmembrane</keyword>
<keyword evidence="1" id="KW-0472">Membrane</keyword>
<keyword evidence="3" id="KW-1185">Reference proteome</keyword>
<evidence type="ECO:0000313" key="3">
    <source>
        <dbReference type="Proteomes" id="UP000297741"/>
    </source>
</evidence>
<reference evidence="2 3" key="1">
    <citation type="submission" date="2018-11" db="EMBL/GenBank/DDBJ databases">
        <title>Tabrizicola sp. isolated from sediment of alpine lake.</title>
        <authorList>
            <person name="Liu Z."/>
        </authorList>
    </citation>
    <scope>NUCLEOTIDE SEQUENCE [LARGE SCALE GENOMIC DNA]</scope>
    <source>
        <strain evidence="2 3">DRYC-M-16</strain>
    </source>
</reference>
<feature type="transmembrane region" description="Helical" evidence="1">
    <location>
        <begin position="36"/>
        <end position="59"/>
    </location>
</feature>
<keyword evidence="1" id="KW-1133">Transmembrane helix</keyword>
<dbReference type="EMBL" id="RPEM01000006">
    <property type="protein sequence ID" value="TGD43160.1"/>
    <property type="molecule type" value="Genomic_DNA"/>
</dbReference>
<sequence>MFRFSRSRLFATLIAAATLGLAMVLANGIPPETAAGVRALLPMIVGAGLAQWLLFPLFARREGAVGLGLDVALWLALMGFAGLIAGTLVMPGAGTILGPLVTLSLPLQSPGAALVYGVGAALGLTLIRRSNPPA</sequence>
<evidence type="ECO:0000313" key="2">
    <source>
        <dbReference type="EMBL" id="TGD43160.1"/>
    </source>
</evidence>
<feature type="transmembrane region" description="Helical" evidence="1">
    <location>
        <begin position="71"/>
        <end position="90"/>
    </location>
</feature>
<proteinExistence type="predicted"/>
<feature type="transmembrane region" description="Helical" evidence="1">
    <location>
        <begin position="110"/>
        <end position="127"/>
    </location>
</feature>
<comment type="caution">
    <text evidence="2">The sequence shown here is derived from an EMBL/GenBank/DDBJ whole genome shotgun (WGS) entry which is preliminary data.</text>
</comment>